<reference evidence="2 3" key="1">
    <citation type="submission" date="2020-04" db="EMBL/GenBank/DDBJ databases">
        <title>MicrobeNet Type strains.</title>
        <authorList>
            <person name="Nicholson A.C."/>
        </authorList>
    </citation>
    <scope>NUCLEOTIDE SEQUENCE [LARGE SCALE GENOMIC DNA]</scope>
    <source>
        <strain evidence="2 3">CCUG 69612</strain>
    </source>
</reference>
<accession>A0A7X6S126</accession>
<proteinExistence type="inferred from homology"/>
<comment type="caution">
    <text evidence="2">The sequence shown here is derived from an EMBL/GenBank/DDBJ whole genome shotgun (WGS) entry which is preliminary data.</text>
</comment>
<comment type="similarity">
    <text evidence="1">Belongs to the OsmC/Ohr family.</text>
</comment>
<dbReference type="Proteomes" id="UP000522720">
    <property type="component" value="Unassembled WGS sequence"/>
</dbReference>
<dbReference type="SUPFAM" id="SSF82784">
    <property type="entry name" value="OsmC-like"/>
    <property type="match status" value="1"/>
</dbReference>
<dbReference type="InterPro" id="IPR015946">
    <property type="entry name" value="KH_dom-like_a/b"/>
</dbReference>
<evidence type="ECO:0000313" key="3">
    <source>
        <dbReference type="Proteomes" id="UP000522720"/>
    </source>
</evidence>
<gene>
    <name evidence="2" type="ORF">HF992_08195</name>
</gene>
<evidence type="ECO:0000313" key="2">
    <source>
        <dbReference type="EMBL" id="NKZ20808.1"/>
    </source>
</evidence>
<dbReference type="InterPro" id="IPR019953">
    <property type="entry name" value="OHR"/>
</dbReference>
<dbReference type="RefSeq" id="WP_168549554.1">
    <property type="nucleotide sequence ID" value="NZ_JAAXPR010000015.1"/>
</dbReference>
<dbReference type="PANTHER" id="PTHR33797">
    <property type="entry name" value="ORGANIC HYDROPEROXIDE RESISTANCE PROTEIN-LIKE"/>
    <property type="match status" value="1"/>
</dbReference>
<dbReference type="EMBL" id="JAAXPR010000015">
    <property type="protein sequence ID" value="NKZ20808.1"/>
    <property type="molecule type" value="Genomic_DNA"/>
</dbReference>
<sequence>MKKIYATKMINTGGRTGEVHAPDHSIQFQVVQPGQKVPGATNPEQLFAAGFSSCFNSALSYVLSSKKLTNSSTVSATVSMYNLSTGPVPDVVLGVEIEGHIEGLALEEAQTLLEEAHTVCPYSRAVAGNIEVSVKAV</sequence>
<dbReference type="GO" id="GO:0006979">
    <property type="term" value="P:response to oxidative stress"/>
    <property type="evidence" value="ECO:0007669"/>
    <property type="project" value="InterPro"/>
</dbReference>
<dbReference type="PANTHER" id="PTHR33797:SF2">
    <property type="entry name" value="ORGANIC HYDROPEROXIDE RESISTANCE PROTEIN-LIKE"/>
    <property type="match status" value="1"/>
</dbReference>
<dbReference type="InterPro" id="IPR003718">
    <property type="entry name" value="OsmC/Ohr_fam"/>
</dbReference>
<protein>
    <submittedName>
        <fullName evidence="2">Ohr family peroxiredoxin</fullName>
    </submittedName>
</protein>
<dbReference type="AlphaFoldDB" id="A0A7X6S126"/>
<dbReference type="NCBIfam" id="TIGR03561">
    <property type="entry name" value="organ_hyd_perox"/>
    <property type="match status" value="1"/>
</dbReference>
<evidence type="ECO:0000256" key="1">
    <source>
        <dbReference type="ARBA" id="ARBA00007378"/>
    </source>
</evidence>
<organism evidence="2 3">
    <name type="scientific">Streptococcus ovuberis</name>
    <dbReference type="NCBI Taxonomy" id="1936207"/>
    <lineage>
        <taxon>Bacteria</taxon>
        <taxon>Bacillati</taxon>
        <taxon>Bacillota</taxon>
        <taxon>Bacilli</taxon>
        <taxon>Lactobacillales</taxon>
        <taxon>Streptococcaceae</taxon>
        <taxon>Streptococcus</taxon>
    </lineage>
</organism>
<dbReference type="Gene3D" id="3.30.300.20">
    <property type="match status" value="1"/>
</dbReference>
<dbReference type="Pfam" id="PF02566">
    <property type="entry name" value="OsmC"/>
    <property type="match status" value="1"/>
</dbReference>
<name>A0A7X6S126_9STRE</name>
<keyword evidence="3" id="KW-1185">Reference proteome</keyword>
<dbReference type="InterPro" id="IPR036102">
    <property type="entry name" value="OsmC/Ohrsf"/>
</dbReference>